<protein>
    <submittedName>
        <fullName evidence="3">Dynamin family protein</fullName>
    </submittedName>
</protein>
<accession>A0A8E2VP61</accession>
<keyword evidence="4" id="KW-1185">Reference proteome</keyword>
<feature type="compositionally biased region" description="Low complexity" evidence="1">
    <location>
        <begin position="16"/>
        <end position="37"/>
    </location>
</feature>
<dbReference type="RefSeq" id="WP_245895504.1">
    <property type="nucleotide sequence ID" value="NZ_QAYC01000002.1"/>
</dbReference>
<organism evidence="3 4">
    <name type="scientific">Rhodovulum kholense</name>
    <dbReference type="NCBI Taxonomy" id="453584"/>
    <lineage>
        <taxon>Bacteria</taxon>
        <taxon>Pseudomonadati</taxon>
        <taxon>Pseudomonadota</taxon>
        <taxon>Alphaproteobacteria</taxon>
        <taxon>Rhodobacterales</taxon>
        <taxon>Paracoccaceae</taxon>
        <taxon>Rhodovulum</taxon>
    </lineage>
</organism>
<dbReference type="InterPro" id="IPR045063">
    <property type="entry name" value="Dynamin_N"/>
</dbReference>
<dbReference type="Gene3D" id="3.40.50.300">
    <property type="entry name" value="P-loop containing nucleotide triphosphate hydrolases"/>
    <property type="match status" value="1"/>
</dbReference>
<feature type="region of interest" description="Disordered" evidence="1">
    <location>
        <begin position="400"/>
        <end position="433"/>
    </location>
</feature>
<feature type="domain" description="Dynamin N-terminal" evidence="2">
    <location>
        <begin position="166"/>
        <end position="311"/>
    </location>
</feature>
<reference evidence="3 4" key="1">
    <citation type="submission" date="2018-04" db="EMBL/GenBank/DDBJ databases">
        <title>Genomic Encyclopedia of Archaeal and Bacterial Type Strains, Phase II (KMG-II): from individual species to whole genera.</title>
        <authorList>
            <person name="Goeker M."/>
        </authorList>
    </citation>
    <scope>NUCLEOTIDE SEQUENCE [LARGE SCALE GENOMIC DNA]</scope>
    <source>
        <strain evidence="3 4">DSM 19783</strain>
    </source>
</reference>
<dbReference type="EMBL" id="QAYC01000002">
    <property type="protein sequence ID" value="PTW51474.1"/>
    <property type="molecule type" value="Genomic_DNA"/>
</dbReference>
<dbReference type="Proteomes" id="UP000244037">
    <property type="component" value="Unassembled WGS sequence"/>
</dbReference>
<dbReference type="InterPro" id="IPR027417">
    <property type="entry name" value="P-loop_NTPase"/>
</dbReference>
<evidence type="ECO:0000313" key="3">
    <source>
        <dbReference type="EMBL" id="PTW51474.1"/>
    </source>
</evidence>
<proteinExistence type="predicted"/>
<comment type="caution">
    <text evidence="3">The sequence shown here is derived from an EMBL/GenBank/DDBJ whole genome shotgun (WGS) entry which is preliminary data.</text>
</comment>
<evidence type="ECO:0000313" key="4">
    <source>
        <dbReference type="Proteomes" id="UP000244037"/>
    </source>
</evidence>
<dbReference type="AlphaFoldDB" id="A0A8E2VP61"/>
<gene>
    <name evidence="3" type="ORF">C8N38_102267</name>
</gene>
<evidence type="ECO:0000256" key="1">
    <source>
        <dbReference type="SAM" id="MobiDB-lite"/>
    </source>
</evidence>
<evidence type="ECO:0000259" key="2">
    <source>
        <dbReference type="Pfam" id="PF00350"/>
    </source>
</evidence>
<sequence length="433" mass="46548">MSDPYDLDIRAMLERAQAMDAAPARPRPAESGASRPALAPEEAVRAQFGGRDRSDALETTPDADTSSDRPAADPDNAVETGADQIPHGSTEPPQTDTSAPPAEATPPKADPEFAPAPEPDKDALAAGTDPARPADPVEVEVRPHLPAFAAHPNPADLPPGARPCLALMGEFSAGKSTLIHLLIGQSPLPVKVTATQLPPVRLSYGSAPAWREDRFGHTEPVEMADLHRLSPAETRLIQIHAEAEILKLCDLIDMPGISDPNMGSEVWENAIGLADGVIWCSHATQAWRQSEAAVWDMFADRLGETSLLLLTRFDKLVTDRDRTRVLRRVRRETEGLFADICPIALTDALDAQDDPARWAASGADGFGHALRQVLRLLGATANDRDAPVLLDPDWRVGGAGMPVRPRRVQIDESRTRSPRPLRAQRPGAAPPPA</sequence>
<name>A0A8E2VP61_9RHOB</name>
<dbReference type="SUPFAM" id="SSF52540">
    <property type="entry name" value="P-loop containing nucleoside triphosphate hydrolases"/>
    <property type="match status" value="1"/>
</dbReference>
<dbReference type="Pfam" id="PF00350">
    <property type="entry name" value="Dynamin_N"/>
    <property type="match status" value="1"/>
</dbReference>
<feature type="compositionally biased region" description="Low complexity" evidence="1">
    <location>
        <begin position="418"/>
        <end position="427"/>
    </location>
</feature>
<feature type="region of interest" description="Disordered" evidence="1">
    <location>
        <begin position="16"/>
        <end position="135"/>
    </location>
</feature>